<dbReference type="InterPro" id="IPR020941">
    <property type="entry name" value="SUFU-like_domain"/>
</dbReference>
<reference evidence="2 3" key="1">
    <citation type="submission" date="2024-11" db="EMBL/GenBank/DDBJ databases">
        <authorList>
            <person name="Heng Y.C."/>
            <person name="Lim A.C.H."/>
            <person name="Lee J.K.Y."/>
            <person name="Kittelmann S."/>
        </authorList>
    </citation>
    <scope>NUCLEOTIDE SEQUENCE [LARGE SCALE GENOMIC DNA]</scope>
    <source>
        <strain evidence="2 3">WILCCON 0202</strain>
    </source>
</reference>
<accession>A0ABW8TPM3</accession>
<comment type="caution">
    <text evidence="2">The sequence shown here is derived from an EMBL/GenBank/DDBJ whole genome shotgun (WGS) entry which is preliminary data.</text>
</comment>
<organism evidence="2 3">
    <name type="scientific">Candidatus Clostridium radicumherbarum</name>
    <dbReference type="NCBI Taxonomy" id="3381662"/>
    <lineage>
        <taxon>Bacteria</taxon>
        <taxon>Bacillati</taxon>
        <taxon>Bacillota</taxon>
        <taxon>Clostridia</taxon>
        <taxon>Eubacteriales</taxon>
        <taxon>Clostridiaceae</taxon>
        <taxon>Clostridium</taxon>
    </lineage>
</organism>
<keyword evidence="3" id="KW-1185">Reference proteome</keyword>
<proteinExistence type="predicted"/>
<dbReference type="Pfam" id="PF05076">
    <property type="entry name" value="SUFU"/>
    <property type="match status" value="1"/>
</dbReference>
<dbReference type="RefSeq" id="WP_406764014.1">
    <property type="nucleotide sequence ID" value="NZ_JBJHZY010000001.1"/>
</dbReference>
<protein>
    <submittedName>
        <fullName evidence="2">Suppressor of fused domain protein</fullName>
    </submittedName>
</protein>
<dbReference type="EMBL" id="JBJHZY010000001">
    <property type="protein sequence ID" value="MFL0267410.1"/>
    <property type="molecule type" value="Genomic_DNA"/>
</dbReference>
<gene>
    <name evidence="2" type="ORF">ACJDUH_04775</name>
</gene>
<sequence>MNDNIEYSESGQPIYRYESKEHKWKPPVYGDLDLIRKMEEHIEKYIGKIQSVYHELVSDTLHLDVYYIKPSKERNNHIFITSGMSFLPMNTPEGLEDYKYAELMICLPESWPVFEEAFKNEVNYWPIRLLKNIARFPHDYETWLGFAHTIPNGNPPEPIYDNIKFNGIMLLPPIMLNRNFLTLKVDEKRTINFYTIIPLYEEEMDYKLKNGYEGLLDKFDEFGINEIIDTNRKNTCKKTFWPFKK</sequence>
<evidence type="ECO:0000259" key="1">
    <source>
        <dbReference type="Pfam" id="PF05076"/>
    </source>
</evidence>
<dbReference type="Proteomes" id="UP001623661">
    <property type="component" value="Unassembled WGS sequence"/>
</dbReference>
<feature type="domain" description="Suppressor of fused-like" evidence="1">
    <location>
        <begin position="61"/>
        <end position="233"/>
    </location>
</feature>
<name>A0ABW8TPM3_9CLOT</name>
<evidence type="ECO:0000313" key="2">
    <source>
        <dbReference type="EMBL" id="MFL0267410.1"/>
    </source>
</evidence>
<evidence type="ECO:0000313" key="3">
    <source>
        <dbReference type="Proteomes" id="UP001623661"/>
    </source>
</evidence>